<dbReference type="EMBL" id="OU343031">
    <property type="protein sequence ID" value="CAG7601043.1"/>
    <property type="molecule type" value="Genomic_DNA"/>
</dbReference>
<dbReference type="GO" id="GO:0005829">
    <property type="term" value="C:cytosol"/>
    <property type="evidence" value="ECO:0007669"/>
    <property type="project" value="TreeGrafter"/>
</dbReference>
<evidence type="ECO:0000256" key="4">
    <source>
        <dbReference type="ARBA" id="ARBA00022490"/>
    </source>
</evidence>
<comment type="subcellular location">
    <subcellularLocation>
        <location evidence="7 8">Cytoplasm</location>
    </subcellularLocation>
</comment>
<dbReference type="NCBIfam" id="TIGR00419">
    <property type="entry name" value="tim"/>
    <property type="match status" value="1"/>
</dbReference>
<evidence type="ECO:0000256" key="1">
    <source>
        <dbReference type="ARBA" id="ARBA00004680"/>
    </source>
</evidence>
<comment type="catalytic activity">
    <reaction evidence="7 8">
        <text>D-glyceraldehyde 3-phosphate = dihydroxyacetone phosphate</text>
        <dbReference type="Rhea" id="RHEA:18585"/>
        <dbReference type="ChEBI" id="CHEBI:57642"/>
        <dbReference type="ChEBI" id="CHEBI:59776"/>
        <dbReference type="EC" id="5.3.1.1"/>
    </reaction>
</comment>
<evidence type="ECO:0000256" key="5">
    <source>
        <dbReference type="ARBA" id="ARBA00023152"/>
    </source>
</evidence>
<keyword evidence="10" id="KW-1185">Reference proteome</keyword>
<comment type="caution">
    <text evidence="7">Lacks conserved residue(s) required for the propagation of feature annotation.</text>
</comment>
<evidence type="ECO:0000256" key="8">
    <source>
        <dbReference type="RuleBase" id="RU363013"/>
    </source>
</evidence>
<dbReference type="KEGG" id="vtr:MYVALT_F_01770"/>
<organism evidence="9 10">
    <name type="scientific">Candidatus Vallotiella hemipterorum</name>
    <dbReference type="NCBI Taxonomy" id="1177213"/>
    <lineage>
        <taxon>Bacteria</taxon>
        <taxon>Pseudomonadati</taxon>
        <taxon>Pseudomonadota</taxon>
        <taxon>Betaproteobacteria</taxon>
        <taxon>Burkholderiales</taxon>
        <taxon>Burkholderiaceae</taxon>
        <taxon>Candidatus Vallotiella</taxon>
    </lineage>
</organism>
<dbReference type="GO" id="GO:0004807">
    <property type="term" value="F:triose-phosphate isomerase activity"/>
    <property type="evidence" value="ECO:0007669"/>
    <property type="project" value="UniProtKB-UniRule"/>
</dbReference>
<evidence type="ECO:0000256" key="2">
    <source>
        <dbReference type="ARBA" id="ARBA00007422"/>
    </source>
</evidence>
<dbReference type="Pfam" id="PF00121">
    <property type="entry name" value="TIM"/>
    <property type="match status" value="1"/>
</dbReference>
<accession>A0A916NM46</accession>
<dbReference type="GO" id="GO:0046166">
    <property type="term" value="P:glyceraldehyde-3-phosphate biosynthetic process"/>
    <property type="evidence" value="ECO:0007669"/>
    <property type="project" value="TreeGrafter"/>
</dbReference>
<dbReference type="GO" id="GO:0019563">
    <property type="term" value="P:glycerol catabolic process"/>
    <property type="evidence" value="ECO:0007669"/>
    <property type="project" value="TreeGrafter"/>
</dbReference>
<sequence>MLKKQQSKLVVANWKMHGCLTSNDVLLHAFTQRAVTLEPQVRLAVCVPYPYLAQAQNRLTSTSIEYGVQDVSAHTHGAYTGEVAASMVAEFGATLAIVGHSERRIFHMESSELVAAKAQRALESGITPIICVGETLDERQAGKTNSIVYTQLAAVLDRLDDEADVARLIVAYEPFWAIGTGQIPAVQQIKQVYGAIRAQLMEKAVNIHVPLLYGGSLKPDNALELFSQSDIDGALIGAASLSAVDFLEISAAVSIALSENQDDSK</sequence>
<keyword evidence="4 7" id="KW-0963">Cytoplasm</keyword>
<feature type="active site" description="Proton acceptor" evidence="7">
    <location>
        <position position="173"/>
    </location>
</feature>
<comment type="subunit">
    <text evidence="7 8">Homodimer.</text>
</comment>
<feature type="binding site" evidence="7">
    <location>
        <position position="216"/>
    </location>
    <ligand>
        <name>substrate</name>
    </ligand>
</feature>
<evidence type="ECO:0000313" key="10">
    <source>
        <dbReference type="Proteomes" id="UP000693996"/>
    </source>
</evidence>
<dbReference type="RefSeq" id="WP_216796852.1">
    <property type="nucleotide sequence ID" value="NZ_OU343031.1"/>
</dbReference>
<feature type="binding site" evidence="7">
    <location>
        <begin position="13"/>
        <end position="15"/>
    </location>
    <ligand>
        <name>substrate</name>
    </ligand>
</feature>
<dbReference type="InterPro" id="IPR022896">
    <property type="entry name" value="TrioseP_Isoase_bac/euk"/>
</dbReference>
<dbReference type="AlphaFoldDB" id="A0A916NM46"/>
<comment type="pathway">
    <text evidence="1 7 8">Carbohydrate degradation; glycolysis; D-glyceraldehyde 3-phosphate from glycerone phosphate: step 1/1.</text>
</comment>
<evidence type="ECO:0000313" key="9">
    <source>
        <dbReference type="EMBL" id="CAG7601043.1"/>
    </source>
</evidence>
<keyword evidence="3 7" id="KW-0312">Gluconeogenesis</keyword>
<feature type="active site" description="Electrophile" evidence="7">
    <location>
        <position position="100"/>
    </location>
</feature>
<name>A0A916NM46_9BURK</name>
<comment type="function">
    <text evidence="7">Involved in the gluconeogenesis. Catalyzes stereospecifically the conversion of dihydroxyacetone phosphate (DHAP) to D-glyceraldehyde-3-phosphate (G3P).</text>
</comment>
<dbReference type="InterPro" id="IPR000652">
    <property type="entry name" value="Triosephosphate_isomerase"/>
</dbReference>
<keyword evidence="6 7" id="KW-0413">Isomerase</keyword>
<dbReference type="PANTHER" id="PTHR21139:SF42">
    <property type="entry name" value="TRIOSEPHOSPHATE ISOMERASE"/>
    <property type="match status" value="1"/>
</dbReference>
<evidence type="ECO:0000256" key="7">
    <source>
        <dbReference type="HAMAP-Rule" id="MF_00147"/>
    </source>
</evidence>
<reference evidence="9" key="1">
    <citation type="submission" date="2021-06" db="EMBL/GenBank/DDBJ databases">
        <authorList>
            <person name="Szabo G."/>
        </authorList>
    </citation>
    <scope>NUCLEOTIDE SEQUENCE</scope>
    <source>
        <strain evidence="9">MYVALT</strain>
    </source>
</reference>
<comment type="pathway">
    <text evidence="7 8">Carbohydrate biosynthesis; gluconeogenesis.</text>
</comment>
<dbReference type="GO" id="GO:0006096">
    <property type="term" value="P:glycolytic process"/>
    <property type="evidence" value="ECO:0007669"/>
    <property type="project" value="UniProtKB-UniRule"/>
</dbReference>
<dbReference type="EC" id="5.3.1.1" evidence="7 8"/>
<keyword evidence="5 7" id="KW-0324">Glycolysis</keyword>
<dbReference type="Proteomes" id="UP000693996">
    <property type="component" value="Chromosome"/>
</dbReference>
<evidence type="ECO:0000256" key="3">
    <source>
        <dbReference type="ARBA" id="ARBA00022432"/>
    </source>
</evidence>
<dbReference type="HAMAP" id="MF_00147_B">
    <property type="entry name" value="TIM_B"/>
    <property type="match status" value="1"/>
</dbReference>
<evidence type="ECO:0000256" key="6">
    <source>
        <dbReference type="ARBA" id="ARBA00023235"/>
    </source>
</evidence>
<dbReference type="GO" id="GO:0006094">
    <property type="term" value="P:gluconeogenesis"/>
    <property type="evidence" value="ECO:0007669"/>
    <property type="project" value="UniProtKB-UniRule"/>
</dbReference>
<feature type="binding site" evidence="7">
    <location>
        <position position="179"/>
    </location>
    <ligand>
        <name>substrate</name>
    </ligand>
</feature>
<dbReference type="CDD" id="cd00311">
    <property type="entry name" value="TIM"/>
    <property type="match status" value="1"/>
</dbReference>
<dbReference type="PANTHER" id="PTHR21139">
    <property type="entry name" value="TRIOSEPHOSPHATE ISOMERASE"/>
    <property type="match status" value="1"/>
</dbReference>
<dbReference type="FunFam" id="3.20.20.70:FF:000016">
    <property type="entry name" value="Triosephosphate isomerase"/>
    <property type="match status" value="1"/>
</dbReference>
<comment type="similarity">
    <text evidence="2 7 8">Belongs to the triosephosphate isomerase family.</text>
</comment>
<gene>
    <name evidence="7 9" type="primary">tpiA</name>
    <name evidence="9" type="ORF">MYVALT_F_01770</name>
</gene>
<dbReference type="PROSITE" id="PS51440">
    <property type="entry name" value="TIM_2"/>
    <property type="match status" value="1"/>
</dbReference>
<proteinExistence type="inferred from homology"/>
<protein>
    <recommendedName>
        <fullName evidence="7 8">Triosephosphate isomerase</fullName>
        <shortName evidence="7">TIM</shortName>
        <shortName evidence="7">TPI</shortName>
        <ecNumber evidence="7 8">5.3.1.1</ecNumber>
    </recommendedName>
    <alternativeName>
        <fullName evidence="7">Triose-phosphate isomerase</fullName>
    </alternativeName>
</protein>